<dbReference type="Proteomes" id="UP000016932">
    <property type="component" value="Unassembled WGS sequence"/>
</dbReference>
<dbReference type="VEuPathDB" id="FungiDB:MYCFIDRAFT_179961"/>
<gene>
    <name evidence="1" type="ORF">MYCFIDRAFT_179961</name>
</gene>
<reference evidence="1 2" key="1">
    <citation type="journal article" date="2012" name="PLoS Pathog.">
        <title>Diverse lifestyles and strategies of plant pathogenesis encoded in the genomes of eighteen Dothideomycetes fungi.</title>
        <authorList>
            <person name="Ohm R.A."/>
            <person name="Feau N."/>
            <person name="Henrissat B."/>
            <person name="Schoch C.L."/>
            <person name="Horwitz B.A."/>
            <person name="Barry K.W."/>
            <person name="Condon B.J."/>
            <person name="Copeland A.C."/>
            <person name="Dhillon B."/>
            <person name="Glaser F."/>
            <person name="Hesse C.N."/>
            <person name="Kosti I."/>
            <person name="LaButti K."/>
            <person name="Lindquist E.A."/>
            <person name="Lucas S."/>
            <person name="Salamov A.A."/>
            <person name="Bradshaw R.E."/>
            <person name="Ciuffetti L."/>
            <person name="Hamelin R.C."/>
            <person name="Kema G.H.J."/>
            <person name="Lawrence C."/>
            <person name="Scott J.A."/>
            <person name="Spatafora J.W."/>
            <person name="Turgeon B.G."/>
            <person name="de Wit P.J.G.M."/>
            <person name="Zhong S."/>
            <person name="Goodwin S.B."/>
            <person name="Grigoriev I.V."/>
        </authorList>
    </citation>
    <scope>NUCLEOTIDE SEQUENCE [LARGE SCALE GENOMIC DNA]</scope>
    <source>
        <strain evidence="1 2">CIRAD86</strain>
    </source>
</reference>
<protein>
    <submittedName>
        <fullName evidence="1">Uncharacterized protein</fullName>
    </submittedName>
</protein>
<dbReference type="HOGENOM" id="CLU_2004893_0_0_1"/>
<dbReference type="AlphaFoldDB" id="M3AIU6"/>
<proteinExistence type="predicted"/>
<name>M3AIU6_PSEFD</name>
<accession>M3AIU6</accession>
<evidence type="ECO:0000313" key="1">
    <source>
        <dbReference type="EMBL" id="EME77392.1"/>
    </source>
</evidence>
<sequence length="124" mass="14145">MPQEGMRESRATGRYNRIALLSSRHPSFMAAMLLAAMFRLARLCMWTTDLWEPAGLTGEARCGYAYLCKPKKAARTYVRILWLAGLRLAREAHTYQIVNGGSYRLHQPTSTTNFLCLPSHYTRC</sequence>
<dbReference type="KEGG" id="pfj:MYCFIDRAFT_179961"/>
<dbReference type="EMBL" id="KB446566">
    <property type="protein sequence ID" value="EME77392.1"/>
    <property type="molecule type" value="Genomic_DNA"/>
</dbReference>
<dbReference type="GeneID" id="19334245"/>
<keyword evidence="2" id="KW-1185">Reference proteome</keyword>
<evidence type="ECO:0000313" key="2">
    <source>
        <dbReference type="Proteomes" id="UP000016932"/>
    </source>
</evidence>
<organism evidence="1 2">
    <name type="scientific">Pseudocercospora fijiensis (strain CIRAD86)</name>
    <name type="common">Black leaf streak disease fungus</name>
    <name type="synonym">Mycosphaerella fijiensis</name>
    <dbReference type="NCBI Taxonomy" id="383855"/>
    <lineage>
        <taxon>Eukaryota</taxon>
        <taxon>Fungi</taxon>
        <taxon>Dikarya</taxon>
        <taxon>Ascomycota</taxon>
        <taxon>Pezizomycotina</taxon>
        <taxon>Dothideomycetes</taxon>
        <taxon>Dothideomycetidae</taxon>
        <taxon>Mycosphaerellales</taxon>
        <taxon>Mycosphaerellaceae</taxon>
        <taxon>Pseudocercospora</taxon>
    </lineage>
</organism>
<dbReference type="RefSeq" id="XP_007932145.1">
    <property type="nucleotide sequence ID" value="XM_007933954.1"/>
</dbReference>